<reference evidence="1 2" key="1">
    <citation type="submission" date="2015-07" db="EMBL/GenBank/DDBJ databases">
        <title>The genome of Melipona quadrifasciata.</title>
        <authorList>
            <person name="Pan H."/>
            <person name="Kapheim K."/>
        </authorList>
    </citation>
    <scope>NUCLEOTIDE SEQUENCE [LARGE SCALE GENOMIC DNA]</scope>
    <source>
        <strain evidence="1">0111107301</strain>
        <tissue evidence="1">Whole body</tissue>
    </source>
</reference>
<sequence>MLNLKYLDLKMGESCATFKMKQLVLKISIIKSSYRRRKISETLKASANVKIFE</sequence>
<protein>
    <submittedName>
        <fullName evidence="1">Uncharacterized protein</fullName>
    </submittedName>
</protein>
<evidence type="ECO:0000313" key="1">
    <source>
        <dbReference type="EMBL" id="KOX67451.1"/>
    </source>
</evidence>
<gene>
    <name evidence="1" type="ORF">WN51_10127</name>
</gene>
<evidence type="ECO:0000313" key="2">
    <source>
        <dbReference type="Proteomes" id="UP000053105"/>
    </source>
</evidence>
<dbReference type="AlphaFoldDB" id="A0A0N0U324"/>
<proteinExistence type="predicted"/>
<dbReference type="EMBL" id="KQ436084">
    <property type="protein sequence ID" value="KOX67451.1"/>
    <property type="molecule type" value="Genomic_DNA"/>
</dbReference>
<name>A0A0N0U324_9HYME</name>
<dbReference type="Proteomes" id="UP000053105">
    <property type="component" value="Unassembled WGS sequence"/>
</dbReference>
<accession>A0A0N0U324</accession>
<organism evidence="1 2">
    <name type="scientific">Melipona quadrifasciata</name>
    <dbReference type="NCBI Taxonomy" id="166423"/>
    <lineage>
        <taxon>Eukaryota</taxon>
        <taxon>Metazoa</taxon>
        <taxon>Ecdysozoa</taxon>
        <taxon>Arthropoda</taxon>
        <taxon>Hexapoda</taxon>
        <taxon>Insecta</taxon>
        <taxon>Pterygota</taxon>
        <taxon>Neoptera</taxon>
        <taxon>Endopterygota</taxon>
        <taxon>Hymenoptera</taxon>
        <taxon>Apocrita</taxon>
        <taxon>Aculeata</taxon>
        <taxon>Apoidea</taxon>
        <taxon>Anthophila</taxon>
        <taxon>Apidae</taxon>
        <taxon>Melipona</taxon>
    </lineage>
</organism>
<keyword evidence="2" id="KW-1185">Reference proteome</keyword>